<comment type="subcellular location">
    <subcellularLocation>
        <location evidence="7">Cell membrane</location>
        <topology evidence="7">Peripheral membrane protein</topology>
    </subcellularLocation>
    <subcellularLocation>
        <location evidence="1">Membrane</location>
    </subcellularLocation>
</comment>
<dbReference type="InterPro" id="IPR026015">
    <property type="entry name" value="ATP_synth_OSCP/delta_N_sf"/>
</dbReference>
<sequence>MNEGMISKRYAKALLRFSTDQKAEDTVFSEMKKLASAFAAEPGLRMAMDNPTLNAGDKLELIKAAIGGKMSDALSRFTDLVLKNRREAFLRNIALSYTDLYRESKDMNMGRLVTATPVDNTVTEKMKGLLQKVKSGTLDFETVVDPSIEGGFILYVDTYRLDASVKTQLKRIKQKFIAENSKVSK</sequence>
<keyword evidence="5 7" id="KW-0472">Membrane</keyword>
<keyword evidence="7" id="KW-1003">Cell membrane</keyword>
<gene>
    <name evidence="7" type="primary">atpH</name>
    <name evidence="8" type="ORF">GGR21_003157</name>
</gene>
<reference evidence="8 9" key="1">
    <citation type="submission" date="2020-08" db="EMBL/GenBank/DDBJ databases">
        <title>Genomic Encyclopedia of Type Strains, Phase IV (KMG-IV): sequencing the most valuable type-strain genomes for metagenomic binning, comparative biology and taxonomic classification.</title>
        <authorList>
            <person name="Goeker M."/>
        </authorList>
    </citation>
    <scope>NUCLEOTIDE SEQUENCE [LARGE SCALE GENOMIC DNA]</scope>
    <source>
        <strain evidence="8 9">DSM 104969</strain>
    </source>
</reference>
<comment type="function">
    <text evidence="7">F(1)F(0) ATP synthase produces ATP from ADP in the presence of a proton or sodium gradient. F-type ATPases consist of two structural domains, F(1) containing the extramembraneous catalytic core and F(0) containing the membrane proton channel, linked together by a central stalk and a peripheral stalk. During catalysis, ATP synthesis in the catalytic domain of F(1) is coupled via a rotary mechanism of the central stalk subunits to proton translocation.</text>
</comment>
<evidence type="ECO:0000313" key="9">
    <source>
        <dbReference type="Proteomes" id="UP000555103"/>
    </source>
</evidence>
<dbReference type="Proteomes" id="UP000555103">
    <property type="component" value="Unassembled WGS sequence"/>
</dbReference>
<dbReference type="AlphaFoldDB" id="A0A840CMM7"/>
<comment type="caution">
    <text evidence="8">The sequence shown here is derived from an EMBL/GenBank/DDBJ whole genome shotgun (WGS) entry which is preliminary data.</text>
</comment>
<evidence type="ECO:0000256" key="5">
    <source>
        <dbReference type="ARBA" id="ARBA00023136"/>
    </source>
</evidence>
<name>A0A840CMM7_9BACT</name>
<dbReference type="SUPFAM" id="SSF47928">
    <property type="entry name" value="N-terminal domain of the delta subunit of the F1F0-ATP synthase"/>
    <property type="match status" value="1"/>
</dbReference>
<keyword evidence="4 7" id="KW-0406">Ion transport</keyword>
<evidence type="ECO:0000256" key="6">
    <source>
        <dbReference type="ARBA" id="ARBA00023310"/>
    </source>
</evidence>
<proteinExistence type="inferred from homology"/>
<evidence type="ECO:0000256" key="4">
    <source>
        <dbReference type="ARBA" id="ARBA00023065"/>
    </source>
</evidence>
<keyword evidence="3 7" id="KW-0375">Hydrogen ion transport</keyword>
<dbReference type="GO" id="GO:0045259">
    <property type="term" value="C:proton-transporting ATP synthase complex"/>
    <property type="evidence" value="ECO:0007669"/>
    <property type="project" value="UniProtKB-KW"/>
</dbReference>
<protein>
    <recommendedName>
        <fullName evidence="7">ATP synthase subunit delta</fullName>
    </recommendedName>
    <alternativeName>
        <fullName evidence="7">ATP synthase F(1) sector subunit delta</fullName>
    </alternativeName>
    <alternativeName>
        <fullName evidence="7">F-type ATPase subunit delta</fullName>
        <shortName evidence="7">F-ATPase subunit delta</shortName>
    </alternativeName>
</protein>
<keyword evidence="6 7" id="KW-0066">ATP synthesis</keyword>
<organism evidence="8 9">
    <name type="scientific">Dysgonomonas hofstadii</name>
    <dbReference type="NCBI Taxonomy" id="637886"/>
    <lineage>
        <taxon>Bacteria</taxon>
        <taxon>Pseudomonadati</taxon>
        <taxon>Bacteroidota</taxon>
        <taxon>Bacteroidia</taxon>
        <taxon>Bacteroidales</taxon>
        <taxon>Dysgonomonadaceae</taxon>
        <taxon>Dysgonomonas</taxon>
    </lineage>
</organism>
<dbReference type="RefSeq" id="WP_183308099.1">
    <property type="nucleotide sequence ID" value="NZ_JACIEP010000012.1"/>
</dbReference>
<dbReference type="PRINTS" id="PR00125">
    <property type="entry name" value="ATPASEDELTA"/>
</dbReference>
<keyword evidence="9" id="KW-1185">Reference proteome</keyword>
<dbReference type="PANTHER" id="PTHR11910">
    <property type="entry name" value="ATP SYNTHASE DELTA CHAIN"/>
    <property type="match status" value="1"/>
</dbReference>
<evidence type="ECO:0000256" key="3">
    <source>
        <dbReference type="ARBA" id="ARBA00022781"/>
    </source>
</evidence>
<keyword evidence="7" id="KW-0139">CF(1)</keyword>
<accession>A0A840CMM7</accession>
<dbReference type="NCBIfam" id="NF009964">
    <property type="entry name" value="PRK13429.1-3"/>
    <property type="match status" value="1"/>
</dbReference>
<dbReference type="InterPro" id="IPR000711">
    <property type="entry name" value="ATPase_OSCP/dsu"/>
</dbReference>
<comment type="function">
    <text evidence="7">This protein is part of the stalk that links CF(0) to CF(1). It either transmits conformational changes from CF(0) to CF(1) or is implicated in proton conduction.</text>
</comment>
<evidence type="ECO:0000256" key="2">
    <source>
        <dbReference type="ARBA" id="ARBA00022448"/>
    </source>
</evidence>
<comment type="similarity">
    <text evidence="7">Belongs to the ATPase delta chain family.</text>
</comment>
<dbReference type="NCBIfam" id="TIGR01145">
    <property type="entry name" value="ATP_synt_delta"/>
    <property type="match status" value="1"/>
</dbReference>
<dbReference type="Gene3D" id="1.10.520.20">
    <property type="entry name" value="N-terminal domain of the delta subunit of the F1F0-ATP synthase"/>
    <property type="match status" value="1"/>
</dbReference>
<keyword evidence="2 7" id="KW-0813">Transport</keyword>
<dbReference type="HAMAP" id="MF_01416">
    <property type="entry name" value="ATP_synth_delta_bact"/>
    <property type="match status" value="1"/>
</dbReference>
<evidence type="ECO:0000313" key="8">
    <source>
        <dbReference type="EMBL" id="MBB4037240.1"/>
    </source>
</evidence>
<evidence type="ECO:0000256" key="7">
    <source>
        <dbReference type="HAMAP-Rule" id="MF_01416"/>
    </source>
</evidence>
<dbReference type="GO" id="GO:0046933">
    <property type="term" value="F:proton-transporting ATP synthase activity, rotational mechanism"/>
    <property type="evidence" value="ECO:0007669"/>
    <property type="project" value="UniProtKB-UniRule"/>
</dbReference>
<dbReference type="EMBL" id="JACIEP010000012">
    <property type="protein sequence ID" value="MBB4037240.1"/>
    <property type="molecule type" value="Genomic_DNA"/>
</dbReference>
<dbReference type="GO" id="GO:0005886">
    <property type="term" value="C:plasma membrane"/>
    <property type="evidence" value="ECO:0007669"/>
    <property type="project" value="UniProtKB-SubCell"/>
</dbReference>
<evidence type="ECO:0000256" key="1">
    <source>
        <dbReference type="ARBA" id="ARBA00004370"/>
    </source>
</evidence>
<dbReference type="Pfam" id="PF00213">
    <property type="entry name" value="OSCP"/>
    <property type="match status" value="1"/>
</dbReference>